<comment type="caution">
    <text evidence="2">The sequence shown here is derived from an EMBL/GenBank/DDBJ whole genome shotgun (WGS) entry which is preliminary data.</text>
</comment>
<evidence type="ECO:0000313" key="3">
    <source>
        <dbReference type="Proteomes" id="UP000535406"/>
    </source>
</evidence>
<keyword evidence="1" id="KW-1133">Transmembrane helix</keyword>
<evidence type="ECO:0000256" key="1">
    <source>
        <dbReference type="SAM" id="Phobius"/>
    </source>
</evidence>
<keyword evidence="1" id="KW-0472">Membrane</keyword>
<name>A0A7W7YUA5_9HYPH</name>
<dbReference type="RefSeq" id="WP_184142834.1">
    <property type="nucleotide sequence ID" value="NZ_JACHIK010000004.1"/>
</dbReference>
<dbReference type="Proteomes" id="UP000535406">
    <property type="component" value="Unassembled WGS sequence"/>
</dbReference>
<accession>A0A7W7YUA5</accession>
<protein>
    <submittedName>
        <fullName evidence="2">Uncharacterized protein</fullName>
    </submittedName>
</protein>
<dbReference type="EMBL" id="JACHIK010000004">
    <property type="protein sequence ID" value="MBB5042252.1"/>
    <property type="molecule type" value="Genomic_DNA"/>
</dbReference>
<dbReference type="AlphaFoldDB" id="A0A7W7YUA5"/>
<gene>
    <name evidence="2" type="ORF">HNQ66_001648</name>
</gene>
<keyword evidence="3" id="KW-1185">Reference proteome</keyword>
<feature type="transmembrane region" description="Helical" evidence="1">
    <location>
        <begin position="64"/>
        <end position="81"/>
    </location>
</feature>
<keyword evidence="1" id="KW-0812">Transmembrane</keyword>
<proteinExistence type="predicted"/>
<reference evidence="2 3" key="1">
    <citation type="submission" date="2020-08" db="EMBL/GenBank/DDBJ databases">
        <title>Genomic Encyclopedia of Type Strains, Phase IV (KMG-IV): sequencing the most valuable type-strain genomes for metagenomic binning, comparative biology and taxonomic classification.</title>
        <authorList>
            <person name="Goeker M."/>
        </authorList>
    </citation>
    <scope>NUCLEOTIDE SEQUENCE [LARGE SCALE GENOMIC DNA]</scope>
    <source>
        <strain evidence="2 3">DSM 21319</strain>
    </source>
</reference>
<organism evidence="2 3">
    <name type="scientific">Shinella fusca</name>
    <dbReference type="NCBI Taxonomy" id="544480"/>
    <lineage>
        <taxon>Bacteria</taxon>
        <taxon>Pseudomonadati</taxon>
        <taxon>Pseudomonadota</taxon>
        <taxon>Alphaproteobacteria</taxon>
        <taxon>Hyphomicrobiales</taxon>
        <taxon>Rhizobiaceae</taxon>
        <taxon>Shinella</taxon>
    </lineage>
</organism>
<evidence type="ECO:0000313" key="2">
    <source>
        <dbReference type="EMBL" id="MBB5042252.1"/>
    </source>
</evidence>
<sequence length="83" mass="9570">MTDIRRHGFESDAQWREHLEEIEDMEARSAENRARRDLAALRADLAALRGRLRARARRGRAMPLWQRMAGAAALLLLFTLASR</sequence>